<keyword evidence="7" id="KW-1185">Reference proteome</keyword>
<proteinExistence type="inferred from homology"/>
<dbReference type="InterPro" id="IPR036714">
    <property type="entry name" value="SDH_sf"/>
</dbReference>
<dbReference type="EMBL" id="JGVK01000028">
    <property type="protein sequence ID" value="KEY91003.1"/>
    <property type="molecule type" value="Genomic_DNA"/>
</dbReference>
<dbReference type="STRING" id="1179155.CF67_05036"/>
<dbReference type="GO" id="GO:0005737">
    <property type="term" value="C:cytoplasm"/>
    <property type="evidence" value="ECO:0007669"/>
    <property type="project" value="UniProtKB-SubCell"/>
</dbReference>
<gene>
    <name evidence="6" type="ORF">CF67_05036</name>
</gene>
<dbReference type="AlphaFoldDB" id="A0A084CMH4"/>
<reference evidence="6 7" key="1">
    <citation type="submission" date="2014-03" db="EMBL/GenBank/DDBJ databases">
        <title>Selection and divergence in the genomes of co-occurring obligate luminous symbionts with specific hosts.</title>
        <authorList>
            <person name="Hendry T.A."/>
            <person name="de Wet J.R."/>
            <person name="Dunlap P.V."/>
        </authorList>
    </citation>
    <scope>NUCLEOTIDE SEQUENCE [LARGE SCALE GENOMIC DNA]</scope>
    <source>
        <strain evidence="6 7">Ppalp.1</strain>
    </source>
</reference>
<dbReference type="InterPro" id="IPR050531">
    <property type="entry name" value="SdhE_FAD_assembly_factor"/>
</dbReference>
<accession>A0A084CMH4</accession>
<evidence type="ECO:0000256" key="5">
    <source>
        <dbReference type="ARBA" id="ARBA00023186"/>
    </source>
</evidence>
<protein>
    <recommendedName>
        <fullName evidence="3">FAD assembly factor SdhE</fullName>
    </recommendedName>
</protein>
<dbReference type="PANTHER" id="PTHR39585:SF1">
    <property type="entry name" value="FAD ASSEMBLY FACTOR SDHE"/>
    <property type="match status" value="1"/>
</dbReference>
<comment type="subcellular location">
    <subcellularLocation>
        <location evidence="1">Cytoplasm</location>
    </subcellularLocation>
</comment>
<evidence type="ECO:0000313" key="6">
    <source>
        <dbReference type="EMBL" id="KEY91003.1"/>
    </source>
</evidence>
<keyword evidence="4" id="KW-0963">Cytoplasm</keyword>
<evidence type="ECO:0000256" key="4">
    <source>
        <dbReference type="ARBA" id="ARBA00022490"/>
    </source>
</evidence>
<dbReference type="GO" id="GO:0006105">
    <property type="term" value="P:succinate metabolic process"/>
    <property type="evidence" value="ECO:0007669"/>
    <property type="project" value="TreeGrafter"/>
</dbReference>
<evidence type="ECO:0000256" key="3">
    <source>
        <dbReference type="ARBA" id="ARBA00019418"/>
    </source>
</evidence>
<dbReference type="Pfam" id="PF03937">
    <property type="entry name" value="Sdh5"/>
    <property type="match status" value="1"/>
</dbReference>
<dbReference type="eggNOG" id="COG2938">
    <property type="taxonomic scope" value="Bacteria"/>
</dbReference>
<dbReference type="Gene3D" id="1.10.150.250">
    <property type="entry name" value="Flavinator of succinate dehydrogenase"/>
    <property type="match status" value="1"/>
</dbReference>
<dbReference type="PANTHER" id="PTHR39585">
    <property type="entry name" value="FAD ASSEMBLY FACTOR SDHE"/>
    <property type="match status" value="1"/>
</dbReference>
<dbReference type="InterPro" id="IPR005631">
    <property type="entry name" value="SDH"/>
</dbReference>
<comment type="similarity">
    <text evidence="2">Belongs to the SdhE FAD assembly factor family.</text>
</comment>
<comment type="caution">
    <text evidence="6">The sequence shown here is derived from an EMBL/GenBank/DDBJ whole genome shotgun (WGS) entry which is preliminary data.</text>
</comment>
<dbReference type="Proteomes" id="UP000053784">
    <property type="component" value="Unassembled WGS sequence"/>
</dbReference>
<keyword evidence="5" id="KW-0143">Chaperone</keyword>
<organism evidence="6 7">
    <name type="scientific">Candidatus Photodesmus blepharonis</name>
    <dbReference type="NCBI Taxonomy" id="1179155"/>
    <lineage>
        <taxon>Bacteria</taxon>
        <taxon>Pseudomonadati</taxon>
        <taxon>Pseudomonadota</taxon>
        <taxon>Gammaproteobacteria</taxon>
        <taxon>Vibrionales</taxon>
        <taxon>Vibrionaceae</taxon>
        <taxon>Candidatus Photodesmus</taxon>
    </lineage>
</organism>
<name>A0A084CMH4_9GAMM</name>
<evidence type="ECO:0000256" key="1">
    <source>
        <dbReference type="ARBA" id="ARBA00004496"/>
    </source>
</evidence>
<sequence>MYNYDRVGVNGKILELSEDRMYNAKEKARIKWACRRGMLELDVLIMPFFEECFENLENDEKRNFISLLQCADPDLFTWIVRYDRSKNCSYASIVDKIVKYNLSKIP</sequence>
<evidence type="ECO:0000313" key="7">
    <source>
        <dbReference type="Proteomes" id="UP000053784"/>
    </source>
</evidence>
<dbReference type="SUPFAM" id="SSF109910">
    <property type="entry name" value="YgfY-like"/>
    <property type="match status" value="1"/>
</dbReference>
<evidence type="ECO:0000256" key="2">
    <source>
        <dbReference type="ARBA" id="ARBA00008571"/>
    </source>
</evidence>